<keyword evidence="1" id="KW-0472">Membrane</keyword>
<gene>
    <name evidence="2" type="ORF">BpHYR1_045826</name>
</gene>
<keyword evidence="1" id="KW-1133">Transmembrane helix</keyword>
<keyword evidence="1" id="KW-0812">Transmembrane</keyword>
<accession>A0A3M7RQL9</accession>
<organism evidence="2 3">
    <name type="scientific">Brachionus plicatilis</name>
    <name type="common">Marine rotifer</name>
    <name type="synonym">Brachionus muelleri</name>
    <dbReference type="NCBI Taxonomy" id="10195"/>
    <lineage>
        <taxon>Eukaryota</taxon>
        <taxon>Metazoa</taxon>
        <taxon>Spiralia</taxon>
        <taxon>Gnathifera</taxon>
        <taxon>Rotifera</taxon>
        <taxon>Eurotatoria</taxon>
        <taxon>Monogononta</taxon>
        <taxon>Pseudotrocha</taxon>
        <taxon>Ploima</taxon>
        <taxon>Brachionidae</taxon>
        <taxon>Brachionus</taxon>
    </lineage>
</organism>
<reference evidence="2 3" key="1">
    <citation type="journal article" date="2018" name="Sci. Rep.">
        <title>Genomic signatures of local adaptation to the degree of environmental predictability in rotifers.</title>
        <authorList>
            <person name="Franch-Gras L."/>
            <person name="Hahn C."/>
            <person name="Garcia-Roger E.M."/>
            <person name="Carmona M.J."/>
            <person name="Serra M."/>
            <person name="Gomez A."/>
        </authorList>
    </citation>
    <scope>NUCLEOTIDE SEQUENCE [LARGE SCALE GENOMIC DNA]</scope>
    <source>
        <strain evidence="2">HYR1</strain>
    </source>
</reference>
<dbReference type="Proteomes" id="UP000276133">
    <property type="component" value="Unassembled WGS sequence"/>
</dbReference>
<sequence length="114" mass="13735">MCQILKEYNIDQILNFDLEERIHQHFSKLKGITRYHSNLHGKTLINQNDYFSSKNVHLSFQIMHINFHLNIEFKIFIGIFSIQFLSSFSSLLINLFKNILKQIFNFTPKDLFFY</sequence>
<feature type="transmembrane region" description="Helical" evidence="1">
    <location>
        <begin position="75"/>
        <end position="96"/>
    </location>
</feature>
<evidence type="ECO:0000313" key="3">
    <source>
        <dbReference type="Proteomes" id="UP000276133"/>
    </source>
</evidence>
<evidence type="ECO:0000313" key="2">
    <source>
        <dbReference type="EMBL" id="RNA25846.1"/>
    </source>
</evidence>
<proteinExistence type="predicted"/>
<comment type="caution">
    <text evidence="2">The sequence shown here is derived from an EMBL/GenBank/DDBJ whole genome shotgun (WGS) entry which is preliminary data.</text>
</comment>
<dbReference type="EMBL" id="REGN01002848">
    <property type="protein sequence ID" value="RNA25846.1"/>
    <property type="molecule type" value="Genomic_DNA"/>
</dbReference>
<name>A0A3M7RQL9_BRAPC</name>
<dbReference type="AlphaFoldDB" id="A0A3M7RQL9"/>
<evidence type="ECO:0000256" key="1">
    <source>
        <dbReference type="SAM" id="Phobius"/>
    </source>
</evidence>
<protein>
    <submittedName>
        <fullName evidence="2">Uncharacterized protein</fullName>
    </submittedName>
</protein>
<keyword evidence="3" id="KW-1185">Reference proteome</keyword>